<dbReference type="EMBL" id="PGOL01003514">
    <property type="protein sequence ID" value="PKI40637.1"/>
    <property type="molecule type" value="Genomic_DNA"/>
</dbReference>
<comment type="caution">
    <text evidence="2">The sequence shown here is derived from an EMBL/GenBank/DDBJ whole genome shotgun (WGS) entry which is preliminary data.</text>
</comment>
<dbReference type="CDD" id="cd07042">
    <property type="entry name" value="STAS_SulP_like_sulfate_transporter"/>
    <property type="match status" value="1"/>
</dbReference>
<feature type="domain" description="STAS" evidence="1">
    <location>
        <begin position="1"/>
        <end position="66"/>
    </location>
</feature>
<keyword evidence="3" id="KW-1185">Reference proteome</keyword>
<dbReference type="PROSITE" id="PS50801">
    <property type="entry name" value="STAS"/>
    <property type="match status" value="1"/>
</dbReference>
<dbReference type="Gene3D" id="3.30.750.24">
    <property type="entry name" value="STAS domain"/>
    <property type="match status" value="1"/>
</dbReference>
<dbReference type="InterPro" id="IPR036513">
    <property type="entry name" value="STAS_dom_sf"/>
</dbReference>
<protein>
    <recommendedName>
        <fullName evidence="1">STAS domain-containing protein</fullName>
    </recommendedName>
</protein>
<evidence type="ECO:0000313" key="3">
    <source>
        <dbReference type="Proteomes" id="UP000233551"/>
    </source>
</evidence>
<dbReference type="AlphaFoldDB" id="A0A2I0I9G5"/>
<evidence type="ECO:0000259" key="1">
    <source>
        <dbReference type="PROSITE" id="PS50801"/>
    </source>
</evidence>
<name>A0A2I0I9G5_PUNGR</name>
<evidence type="ECO:0000313" key="2">
    <source>
        <dbReference type="EMBL" id="PKI40637.1"/>
    </source>
</evidence>
<dbReference type="STRING" id="22663.A0A2I0I9G5"/>
<dbReference type="Proteomes" id="UP000233551">
    <property type="component" value="Unassembled WGS sequence"/>
</dbReference>
<organism evidence="2 3">
    <name type="scientific">Punica granatum</name>
    <name type="common">Pomegranate</name>
    <dbReference type="NCBI Taxonomy" id="22663"/>
    <lineage>
        <taxon>Eukaryota</taxon>
        <taxon>Viridiplantae</taxon>
        <taxon>Streptophyta</taxon>
        <taxon>Embryophyta</taxon>
        <taxon>Tracheophyta</taxon>
        <taxon>Spermatophyta</taxon>
        <taxon>Magnoliopsida</taxon>
        <taxon>eudicotyledons</taxon>
        <taxon>Gunneridae</taxon>
        <taxon>Pentapetalae</taxon>
        <taxon>rosids</taxon>
        <taxon>malvids</taxon>
        <taxon>Myrtales</taxon>
        <taxon>Lythraceae</taxon>
        <taxon>Punica</taxon>
    </lineage>
</organism>
<reference evidence="2 3" key="1">
    <citation type="submission" date="2017-11" db="EMBL/GenBank/DDBJ databases">
        <title>De-novo sequencing of pomegranate (Punica granatum L.) genome.</title>
        <authorList>
            <person name="Akparov Z."/>
            <person name="Amiraslanov A."/>
            <person name="Hajiyeva S."/>
            <person name="Abbasov M."/>
            <person name="Kaur K."/>
            <person name="Hamwieh A."/>
            <person name="Solovyev V."/>
            <person name="Salamov A."/>
            <person name="Braich B."/>
            <person name="Kosarev P."/>
            <person name="Mahmoud A."/>
            <person name="Hajiyev E."/>
            <person name="Babayeva S."/>
            <person name="Izzatullayeva V."/>
            <person name="Mammadov A."/>
            <person name="Mammadov A."/>
            <person name="Sharifova S."/>
            <person name="Ojaghi J."/>
            <person name="Eynullazada K."/>
            <person name="Bayramov B."/>
            <person name="Abdulazimova A."/>
            <person name="Shahmuradov I."/>
        </authorList>
    </citation>
    <scope>NUCLEOTIDE SEQUENCE [LARGE SCALE GENOMIC DNA]</scope>
    <source>
        <strain evidence="3">cv. AG2017</strain>
        <tissue evidence="2">Leaf</tissue>
    </source>
</reference>
<dbReference type="SUPFAM" id="SSF52091">
    <property type="entry name" value="SpoIIaa-like"/>
    <property type="match status" value="1"/>
</dbReference>
<proteinExistence type="predicted"/>
<accession>A0A2I0I9G5</accession>
<gene>
    <name evidence="2" type="ORF">CRG98_038986</name>
</gene>
<sequence>MSNLVSIDTSAMHSLEELAKNLISCGVELAVANPKWQVLHKLRVSNLTSKIGGRLFLTVKEALDSFLTTKLAPL</sequence>
<dbReference type="InterPro" id="IPR002645">
    <property type="entry name" value="STAS_dom"/>
</dbReference>
<dbReference type="Pfam" id="PF01740">
    <property type="entry name" value="STAS"/>
    <property type="match status" value="1"/>
</dbReference>